<protein>
    <submittedName>
        <fullName evidence="1">Uncharacterized protein</fullName>
    </submittedName>
</protein>
<organism evidence="1 2">
    <name type="scientific">Pseudonocardia thermophila</name>
    <dbReference type="NCBI Taxonomy" id="1848"/>
    <lineage>
        <taxon>Bacteria</taxon>
        <taxon>Bacillati</taxon>
        <taxon>Actinomycetota</taxon>
        <taxon>Actinomycetes</taxon>
        <taxon>Pseudonocardiales</taxon>
        <taxon>Pseudonocardiaceae</taxon>
        <taxon>Pseudonocardia</taxon>
    </lineage>
</organism>
<proteinExistence type="predicted"/>
<sequence length="186" mass="20818">MKGWKKTGRGDRQMIVGDFDPQEAAVLRGLLREVRQMLEGRAAEAPDDELAEITGIRLGPTKRPADRIVARLLPDFTFEDPDLAAGLRSLHEPQLIAAKLEVNQHMLDTLPPDGGRVELRPEAADEWLTGLNDIRLALGTALDVSEDMPDELPPDDPRAEHMGVYQWLTFVQDSLVHARMAVREKR</sequence>
<dbReference type="STRING" id="1848.SAMN05443637_103404"/>
<gene>
    <name evidence="1" type="ORF">SAMN05443637_103404</name>
</gene>
<dbReference type="InterPro" id="IPR018561">
    <property type="entry name" value="AosR"/>
</dbReference>
<evidence type="ECO:0000313" key="2">
    <source>
        <dbReference type="Proteomes" id="UP000184363"/>
    </source>
</evidence>
<evidence type="ECO:0000313" key="1">
    <source>
        <dbReference type="EMBL" id="SHK21138.1"/>
    </source>
</evidence>
<accession>A0A1M6QLT3</accession>
<dbReference type="EMBL" id="FRAP01000003">
    <property type="protein sequence ID" value="SHK21138.1"/>
    <property type="molecule type" value="Genomic_DNA"/>
</dbReference>
<dbReference type="RefSeq" id="WP_073455900.1">
    <property type="nucleotide sequence ID" value="NZ_CALGVN010000065.1"/>
</dbReference>
<reference evidence="1 2" key="1">
    <citation type="submission" date="2016-11" db="EMBL/GenBank/DDBJ databases">
        <authorList>
            <person name="Jaros S."/>
            <person name="Januszkiewicz K."/>
            <person name="Wedrychowicz H."/>
        </authorList>
    </citation>
    <scope>NUCLEOTIDE SEQUENCE [LARGE SCALE GENOMIC DNA]</scope>
    <source>
        <strain evidence="1 2">DSM 43832</strain>
    </source>
</reference>
<dbReference type="Proteomes" id="UP000184363">
    <property type="component" value="Unassembled WGS sequence"/>
</dbReference>
<name>A0A1M6QLT3_PSETH</name>
<dbReference type="AlphaFoldDB" id="A0A1M6QLT3"/>
<keyword evidence="2" id="KW-1185">Reference proteome</keyword>
<dbReference type="Pfam" id="PF09438">
    <property type="entry name" value="DUF2017"/>
    <property type="match status" value="1"/>
</dbReference>